<reference evidence="3" key="1">
    <citation type="submission" date="2023-03" db="EMBL/GenBank/DDBJ databases">
        <title>Massive genome expansion in bonnet fungi (Mycena s.s.) driven by repeated elements and novel gene families across ecological guilds.</title>
        <authorList>
            <consortium name="Lawrence Berkeley National Laboratory"/>
            <person name="Harder C.B."/>
            <person name="Miyauchi S."/>
            <person name="Viragh M."/>
            <person name="Kuo A."/>
            <person name="Thoen E."/>
            <person name="Andreopoulos B."/>
            <person name="Lu D."/>
            <person name="Skrede I."/>
            <person name="Drula E."/>
            <person name="Henrissat B."/>
            <person name="Morin E."/>
            <person name="Kohler A."/>
            <person name="Barry K."/>
            <person name="LaButti K."/>
            <person name="Morin E."/>
            <person name="Salamov A."/>
            <person name="Lipzen A."/>
            <person name="Mereny Z."/>
            <person name="Hegedus B."/>
            <person name="Baldrian P."/>
            <person name="Stursova M."/>
            <person name="Weitz H."/>
            <person name="Taylor A."/>
            <person name="Grigoriev I.V."/>
            <person name="Nagy L.G."/>
            <person name="Martin F."/>
            <person name="Kauserud H."/>
        </authorList>
    </citation>
    <scope>NUCLEOTIDE SEQUENCE</scope>
    <source>
        <strain evidence="3">CBHHK182m</strain>
    </source>
</reference>
<dbReference type="InterPro" id="IPR037056">
    <property type="entry name" value="RNase_H1_N_sf"/>
</dbReference>
<dbReference type="Pfam" id="PF01693">
    <property type="entry name" value="Cauli_VI"/>
    <property type="match status" value="2"/>
</dbReference>
<accession>A0AAD7HAH0</accession>
<feature type="region of interest" description="Disordered" evidence="1">
    <location>
        <begin position="54"/>
        <end position="81"/>
    </location>
</feature>
<dbReference type="Gene3D" id="3.40.970.10">
    <property type="entry name" value="Ribonuclease H1, N-terminal domain"/>
    <property type="match status" value="2"/>
</dbReference>
<proteinExistence type="predicted"/>
<organism evidence="3 4">
    <name type="scientific">Mycena metata</name>
    <dbReference type="NCBI Taxonomy" id="1033252"/>
    <lineage>
        <taxon>Eukaryota</taxon>
        <taxon>Fungi</taxon>
        <taxon>Dikarya</taxon>
        <taxon>Basidiomycota</taxon>
        <taxon>Agaricomycotina</taxon>
        <taxon>Agaricomycetes</taxon>
        <taxon>Agaricomycetidae</taxon>
        <taxon>Agaricales</taxon>
        <taxon>Marasmiineae</taxon>
        <taxon>Mycenaceae</taxon>
        <taxon>Mycena</taxon>
    </lineage>
</organism>
<evidence type="ECO:0000313" key="3">
    <source>
        <dbReference type="EMBL" id="KAJ7715978.1"/>
    </source>
</evidence>
<dbReference type="EMBL" id="JARKIB010000299">
    <property type="protein sequence ID" value="KAJ7715978.1"/>
    <property type="molecule type" value="Genomic_DNA"/>
</dbReference>
<comment type="caution">
    <text evidence="3">The sequence shown here is derived from an EMBL/GenBank/DDBJ whole genome shotgun (WGS) entry which is preliminary data.</text>
</comment>
<feature type="compositionally biased region" description="Pro residues" evidence="1">
    <location>
        <begin position="65"/>
        <end position="74"/>
    </location>
</feature>
<evidence type="ECO:0000259" key="2">
    <source>
        <dbReference type="Pfam" id="PF01693"/>
    </source>
</evidence>
<evidence type="ECO:0000313" key="4">
    <source>
        <dbReference type="Proteomes" id="UP001215598"/>
    </source>
</evidence>
<feature type="domain" description="Ribonuclease H1 N-terminal" evidence="2">
    <location>
        <begin position="173"/>
        <end position="212"/>
    </location>
</feature>
<evidence type="ECO:0000256" key="1">
    <source>
        <dbReference type="SAM" id="MobiDB-lite"/>
    </source>
</evidence>
<gene>
    <name evidence="3" type="ORF">B0H16DRAFT_1741600</name>
</gene>
<dbReference type="InterPro" id="IPR011320">
    <property type="entry name" value="RNase_H1_N"/>
</dbReference>
<feature type="domain" description="Ribonuclease H1 N-terminal" evidence="2">
    <location>
        <begin position="86"/>
        <end position="119"/>
    </location>
</feature>
<sequence length="232" mass="24588">MSTDPPPPYVDPVDELVGGLVNLSVRHTAATTTTTNTSSSPRARFSVSPAPLRFTISSPATRTPPRAPATPPRPSSRLYTYSSPSHSGVTATWSQAEPQVKGARPALYQGYSTRAAADAAFNYAVDHRWTRVCGSVASPLDFTVQQAPLGSLPTPASLAAVPSPLHGVQDGLWYVVFCGITPGVYESYLEVGLNTLGIPCAAHASFPTKNRAIGEFQEALEKGFVKIVTPSY</sequence>
<keyword evidence="4" id="KW-1185">Reference proteome</keyword>
<dbReference type="AlphaFoldDB" id="A0AAD7HAH0"/>
<name>A0AAD7HAH0_9AGAR</name>
<protein>
    <recommendedName>
        <fullName evidence="2">Ribonuclease H1 N-terminal domain-containing protein</fullName>
    </recommendedName>
</protein>
<dbReference type="Proteomes" id="UP001215598">
    <property type="component" value="Unassembled WGS sequence"/>
</dbReference>